<evidence type="ECO:0000313" key="12">
    <source>
        <dbReference type="Proteomes" id="UP001515500"/>
    </source>
</evidence>
<dbReference type="InterPro" id="IPR052453">
    <property type="entry name" value="CONSTANS-like_ZF"/>
</dbReference>
<comment type="subcellular location">
    <subcellularLocation>
        <location evidence="1 8">Nucleus</location>
    </subcellularLocation>
</comment>
<dbReference type="PROSITE" id="PS50119">
    <property type="entry name" value="ZF_BBOX"/>
    <property type="match status" value="1"/>
</dbReference>
<dbReference type="GO" id="GO:0008270">
    <property type="term" value="F:zinc ion binding"/>
    <property type="evidence" value="ECO:0007669"/>
    <property type="project" value="UniProtKB-KW"/>
</dbReference>
<organism evidence="12 13">
    <name type="scientific">Dioscorea cayennensis subsp. rotundata</name>
    <name type="common">White Guinea yam</name>
    <name type="synonym">Dioscorea rotundata</name>
    <dbReference type="NCBI Taxonomy" id="55577"/>
    <lineage>
        <taxon>Eukaryota</taxon>
        <taxon>Viridiplantae</taxon>
        <taxon>Streptophyta</taxon>
        <taxon>Embryophyta</taxon>
        <taxon>Tracheophyta</taxon>
        <taxon>Spermatophyta</taxon>
        <taxon>Magnoliopsida</taxon>
        <taxon>Liliopsida</taxon>
        <taxon>Dioscoreales</taxon>
        <taxon>Dioscoreaceae</taxon>
        <taxon>Dioscorea</taxon>
    </lineage>
</organism>
<evidence type="ECO:0000256" key="5">
    <source>
        <dbReference type="ARBA" id="ARBA00022833"/>
    </source>
</evidence>
<dbReference type="InterPro" id="IPR010402">
    <property type="entry name" value="CCT_domain"/>
</dbReference>
<keyword evidence="4 7" id="KW-0863">Zinc-finger</keyword>
<feature type="region of interest" description="Disordered" evidence="9">
    <location>
        <begin position="86"/>
        <end position="105"/>
    </location>
</feature>
<dbReference type="GO" id="GO:0005634">
    <property type="term" value="C:nucleus"/>
    <property type="evidence" value="ECO:0007669"/>
    <property type="project" value="UniProtKB-SubCell"/>
</dbReference>
<evidence type="ECO:0000256" key="8">
    <source>
        <dbReference type="PROSITE-ProRule" id="PRU00357"/>
    </source>
</evidence>
<evidence type="ECO:0000259" key="10">
    <source>
        <dbReference type="PROSITE" id="PS50119"/>
    </source>
</evidence>
<dbReference type="GO" id="GO:0006355">
    <property type="term" value="P:regulation of DNA-templated transcription"/>
    <property type="evidence" value="ECO:0007669"/>
    <property type="project" value="TreeGrafter"/>
</dbReference>
<keyword evidence="3" id="KW-0479">Metal-binding</keyword>
<dbReference type="RefSeq" id="XP_039146101.1">
    <property type="nucleotide sequence ID" value="XM_039290167.1"/>
</dbReference>
<dbReference type="SMART" id="SM00336">
    <property type="entry name" value="BBOX"/>
    <property type="match status" value="1"/>
</dbReference>
<dbReference type="InterPro" id="IPR000315">
    <property type="entry name" value="Znf_B-box"/>
</dbReference>
<dbReference type="PANTHER" id="PTHR31874">
    <property type="entry name" value="CCT MOTIF FAMILY PROTEIN, EXPRESSED"/>
    <property type="match status" value="1"/>
</dbReference>
<comment type="similarity">
    <text evidence="2">Belongs to the CONSTANS family.</text>
</comment>
<gene>
    <name evidence="13" type="primary">LOC120283473</name>
</gene>
<feature type="domain" description="CCT" evidence="11">
    <location>
        <begin position="348"/>
        <end position="390"/>
    </location>
</feature>
<accession>A0AB40D4N7</accession>
<evidence type="ECO:0000313" key="13">
    <source>
        <dbReference type="RefSeq" id="XP_039146101.1"/>
    </source>
</evidence>
<evidence type="ECO:0000256" key="4">
    <source>
        <dbReference type="ARBA" id="ARBA00022771"/>
    </source>
</evidence>
<dbReference type="PROSITE" id="PS51017">
    <property type="entry name" value="CCT"/>
    <property type="match status" value="1"/>
</dbReference>
<evidence type="ECO:0000256" key="6">
    <source>
        <dbReference type="ARBA" id="ARBA00023242"/>
    </source>
</evidence>
<evidence type="ECO:0000256" key="1">
    <source>
        <dbReference type="ARBA" id="ARBA00004123"/>
    </source>
</evidence>
<name>A0AB40D4N7_DIOCR</name>
<reference evidence="13" key="1">
    <citation type="submission" date="2025-08" db="UniProtKB">
        <authorList>
            <consortium name="RefSeq"/>
        </authorList>
    </citation>
    <scope>IDENTIFICATION</scope>
</reference>
<dbReference type="Proteomes" id="UP001515500">
    <property type="component" value="Chromosome 19"/>
</dbReference>
<dbReference type="CDD" id="cd19821">
    <property type="entry name" value="Bbox1_BBX-like"/>
    <property type="match status" value="1"/>
</dbReference>
<keyword evidence="6 8" id="KW-0539">Nucleus</keyword>
<protein>
    <submittedName>
        <fullName evidence="13">Zinc finger protein CONSTANS-LIKE 16-like</fullName>
    </submittedName>
</protein>
<evidence type="ECO:0000259" key="11">
    <source>
        <dbReference type="PROSITE" id="PS51017"/>
    </source>
</evidence>
<keyword evidence="12" id="KW-1185">Reference proteome</keyword>
<evidence type="ECO:0000256" key="2">
    <source>
        <dbReference type="ARBA" id="ARBA00010024"/>
    </source>
</evidence>
<sequence length="406" mass="44993">MSSPEMQQQQRTAGALGSKTARACDGCMRRRARWYCAADDAFLCQACDSSVHSANPLARRHQRVRLKTSAPSVLKLDDGPSWHQAITRKARTPRPKPGVITSVKSEPVVPDLEAVSADENNVGEEDQLVYHRVPEFDPLLAEFRSPDPVIGGLDDVHGFGSKTEERELPESGSLAGFLPADDDVDLAEFAADMETLLGRGLEEDAFCMESLGIGFSGEEDKTMTMMMKMEMKEEMNEEEDDDERMDLDGREMVLELNFDSGSTAPEEVEVEVEEKIVDDKRMKLRLNYEAVIDAWSSSCQGSSPWTDGDRPKLNPDECLPEFKGGMWPVSGQVTGPISGGGGGGDGGREARVTRYREKRRTRLFAKKIRYEVRKLNAEKRPRMKGRFVKRSSFPVVGAGVGPSFGF</sequence>
<keyword evidence="5" id="KW-0862">Zinc</keyword>
<feature type="domain" description="B box-type" evidence="10">
    <location>
        <begin position="19"/>
        <end position="66"/>
    </location>
</feature>
<dbReference type="PANTHER" id="PTHR31874:SF1">
    <property type="entry name" value="ZINC FINGER PROTEIN CONSTANS-LIKE 6"/>
    <property type="match status" value="1"/>
</dbReference>
<evidence type="ECO:0000256" key="9">
    <source>
        <dbReference type="SAM" id="MobiDB-lite"/>
    </source>
</evidence>
<dbReference type="GeneID" id="120283473"/>
<dbReference type="AlphaFoldDB" id="A0AB40D4N7"/>
<dbReference type="Pfam" id="PF06203">
    <property type="entry name" value="CCT"/>
    <property type="match status" value="1"/>
</dbReference>
<evidence type="ECO:0000256" key="3">
    <source>
        <dbReference type="ARBA" id="ARBA00022723"/>
    </source>
</evidence>
<dbReference type="Pfam" id="PF00643">
    <property type="entry name" value="zf-B_box"/>
    <property type="match status" value="1"/>
</dbReference>
<dbReference type="InterPro" id="IPR049808">
    <property type="entry name" value="CONSTANS-like_Bbox1"/>
</dbReference>
<proteinExistence type="inferred from homology"/>
<evidence type="ECO:0000256" key="7">
    <source>
        <dbReference type="PROSITE-ProRule" id="PRU00024"/>
    </source>
</evidence>